<dbReference type="RefSeq" id="WP_020886794.1">
    <property type="nucleotide sequence ID" value="NZ_ATHI01000013.1"/>
</dbReference>
<dbReference type="AlphaFoldDB" id="S7TCC9"/>
<dbReference type="STRING" id="1121439.dsat_2829"/>
<sequence>MQPQTSSFRSRGPAAAPSAPLGDASLRPLPDIGSDPKVRALLTSVVEAELLRITGLTRPATVASVRMLLEQALVRCLATADSGTNLLSASALTALCREAMRVWLVSAHYPLQHTADLLDAVLVAAGHEPSLPARCPDLLTPLQKSLLGLLFIEGLPLEHAARFLGLPDEPLRQTLAEAMERVQGLGLRRGAKHPVASA</sequence>
<feature type="region of interest" description="Disordered" evidence="1">
    <location>
        <begin position="1"/>
        <end position="28"/>
    </location>
</feature>
<dbReference type="Proteomes" id="UP000014975">
    <property type="component" value="Unassembled WGS sequence"/>
</dbReference>
<accession>S7TCC9</accession>
<evidence type="ECO:0000313" key="3">
    <source>
        <dbReference type="Proteomes" id="UP000014975"/>
    </source>
</evidence>
<dbReference type="PATRIC" id="fig|1121439.3.peg.1344"/>
<reference evidence="2 3" key="1">
    <citation type="journal article" date="2013" name="Genome Announc.">
        <title>Draft genome sequences for three mercury-methylating, sulfate-reducing bacteria.</title>
        <authorList>
            <person name="Brown S.D."/>
            <person name="Hurt R.A.Jr."/>
            <person name="Gilmour C.C."/>
            <person name="Elias D.A."/>
        </authorList>
    </citation>
    <scope>NUCLEOTIDE SEQUENCE [LARGE SCALE GENOMIC DNA]</scope>
    <source>
        <strain evidence="2 3">DSM 16529</strain>
    </source>
</reference>
<gene>
    <name evidence="2" type="ORF">dsat_2829</name>
</gene>
<evidence type="ECO:0000313" key="2">
    <source>
        <dbReference type="EMBL" id="EPR34271.1"/>
    </source>
</evidence>
<proteinExistence type="predicted"/>
<name>S7TCC9_9BACT</name>
<keyword evidence="3" id="KW-1185">Reference proteome</keyword>
<organism evidence="2 3">
    <name type="scientific">Alkalidesulfovibrio alkalitolerans DSM 16529</name>
    <dbReference type="NCBI Taxonomy" id="1121439"/>
    <lineage>
        <taxon>Bacteria</taxon>
        <taxon>Pseudomonadati</taxon>
        <taxon>Thermodesulfobacteriota</taxon>
        <taxon>Desulfovibrionia</taxon>
        <taxon>Desulfovibrionales</taxon>
        <taxon>Desulfovibrionaceae</taxon>
        <taxon>Alkalidesulfovibrio</taxon>
    </lineage>
</organism>
<dbReference type="eggNOG" id="ENOG5030SUR">
    <property type="taxonomic scope" value="Bacteria"/>
</dbReference>
<comment type="caution">
    <text evidence="2">The sequence shown here is derived from an EMBL/GenBank/DDBJ whole genome shotgun (WGS) entry which is preliminary data.</text>
</comment>
<protein>
    <submittedName>
        <fullName evidence="2">Uncharacterized protein</fullName>
    </submittedName>
</protein>
<feature type="compositionally biased region" description="Low complexity" evidence="1">
    <location>
        <begin position="1"/>
        <end position="26"/>
    </location>
</feature>
<evidence type="ECO:0000256" key="1">
    <source>
        <dbReference type="SAM" id="MobiDB-lite"/>
    </source>
</evidence>
<dbReference type="EMBL" id="ATHI01000013">
    <property type="protein sequence ID" value="EPR34271.1"/>
    <property type="molecule type" value="Genomic_DNA"/>
</dbReference>